<organism evidence="3 4">
    <name type="scientific">Hypsizygus marmoreus</name>
    <name type="common">White beech mushroom</name>
    <name type="synonym">Agaricus marmoreus</name>
    <dbReference type="NCBI Taxonomy" id="39966"/>
    <lineage>
        <taxon>Eukaryota</taxon>
        <taxon>Fungi</taxon>
        <taxon>Dikarya</taxon>
        <taxon>Basidiomycota</taxon>
        <taxon>Agaricomycotina</taxon>
        <taxon>Agaricomycetes</taxon>
        <taxon>Agaricomycetidae</taxon>
        <taxon>Agaricales</taxon>
        <taxon>Tricholomatineae</taxon>
        <taxon>Lyophyllaceae</taxon>
        <taxon>Hypsizygus</taxon>
    </lineage>
</organism>
<feature type="region of interest" description="Disordered" evidence="1">
    <location>
        <begin position="1"/>
        <end position="38"/>
    </location>
</feature>
<proteinExistence type="predicted"/>
<dbReference type="PANTHER" id="PTHR21310:SF15">
    <property type="entry name" value="AMINOGLYCOSIDE PHOSPHOTRANSFERASE DOMAIN-CONTAINING PROTEIN"/>
    <property type="match status" value="1"/>
</dbReference>
<dbReference type="Gene3D" id="3.90.1200.10">
    <property type="match status" value="1"/>
</dbReference>
<feature type="compositionally biased region" description="Basic and acidic residues" evidence="1">
    <location>
        <begin position="1"/>
        <end position="15"/>
    </location>
</feature>
<dbReference type="InterPro" id="IPR002575">
    <property type="entry name" value="Aminoglycoside_PTrfase"/>
</dbReference>
<gene>
    <name evidence="3" type="ORF">Hypma_007425</name>
</gene>
<dbReference type="CDD" id="cd05120">
    <property type="entry name" value="APH_ChoK_like"/>
    <property type="match status" value="1"/>
</dbReference>
<accession>A0A369JXK4</accession>
<dbReference type="STRING" id="39966.A0A369JXK4"/>
<evidence type="ECO:0000313" key="4">
    <source>
        <dbReference type="Proteomes" id="UP000076154"/>
    </source>
</evidence>
<dbReference type="Pfam" id="PF01636">
    <property type="entry name" value="APH"/>
    <property type="match status" value="1"/>
</dbReference>
<evidence type="ECO:0000259" key="2">
    <source>
        <dbReference type="Pfam" id="PF01636"/>
    </source>
</evidence>
<dbReference type="Proteomes" id="UP000076154">
    <property type="component" value="Unassembled WGS sequence"/>
</dbReference>
<dbReference type="AlphaFoldDB" id="A0A369JXK4"/>
<dbReference type="SUPFAM" id="SSF56112">
    <property type="entry name" value="Protein kinase-like (PK-like)"/>
    <property type="match status" value="1"/>
</dbReference>
<comment type="caution">
    <text evidence="3">The sequence shown here is derived from an EMBL/GenBank/DDBJ whole genome shotgun (WGS) entry which is preliminary data.</text>
</comment>
<dbReference type="EMBL" id="LUEZ02000041">
    <property type="protein sequence ID" value="RDB25105.1"/>
    <property type="molecule type" value="Genomic_DNA"/>
</dbReference>
<dbReference type="InterPro" id="IPR051678">
    <property type="entry name" value="AGP_Transferase"/>
</dbReference>
<protein>
    <recommendedName>
        <fullName evidence="2">Aminoglycoside phosphotransferase domain-containing protein</fullName>
    </recommendedName>
</protein>
<dbReference type="PANTHER" id="PTHR21310">
    <property type="entry name" value="AMINOGLYCOSIDE PHOSPHOTRANSFERASE-RELATED-RELATED"/>
    <property type="match status" value="1"/>
</dbReference>
<evidence type="ECO:0000256" key="1">
    <source>
        <dbReference type="SAM" id="MobiDB-lite"/>
    </source>
</evidence>
<reference evidence="3" key="1">
    <citation type="submission" date="2018-04" db="EMBL/GenBank/DDBJ databases">
        <title>Whole genome sequencing of Hypsizygus marmoreus.</title>
        <authorList>
            <person name="Choi I.-G."/>
            <person name="Min B."/>
            <person name="Kim J.-G."/>
            <person name="Kim S."/>
            <person name="Oh Y.-L."/>
            <person name="Kong W.-S."/>
            <person name="Park H."/>
            <person name="Jeong J."/>
            <person name="Song E.-S."/>
        </authorList>
    </citation>
    <scope>NUCLEOTIDE SEQUENCE [LARGE SCALE GENOMIC DNA]</scope>
    <source>
        <strain evidence="3">51987-8</strain>
    </source>
</reference>
<feature type="domain" description="Aminoglycoside phosphotransferase" evidence="2">
    <location>
        <begin position="185"/>
        <end position="243"/>
    </location>
</feature>
<evidence type="ECO:0000313" key="3">
    <source>
        <dbReference type="EMBL" id="RDB25105.1"/>
    </source>
</evidence>
<sequence length="270" mass="30779">MLVDSHDTDTDRNEPSDTEPGYVHSAAPDPRRLEPLDNPRIAEEEALGISEQKKYYMFRNAKASVFIKRNLTPSEYGYNVVGRLLIPYMCFERMKNEAAAIRYIQSNTTIPTPNIRCAFEDHGRYYVITDIVPGVQLAHIPEDKKAVAIKEIEGYVAQMRELKSKVIGGLLGDVLVPYRLQSAIPREQVLRLREAATPEFVFCHNDLSQHNVLVDETTFKVNAIIDWEFAGFFPPEFDGAFYHRPGPSVALDGEEDDVPKLLELLEHWKE</sequence>
<dbReference type="InterPro" id="IPR011009">
    <property type="entry name" value="Kinase-like_dom_sf"/>
</dbReference>
<keyword evidence="4" id="KW-1185">Reference proteome</keyword>
<name>A0A369JXK4_HYPMA</name>
<feature type="compositionally biased region" description="Basic and acidic residues" evidence="1">
    <location>
        <begin position="29"/>
        <end position="38"/>
    </location>
</feature>
<dbReference type="OrthoDB" id="8300194at2759"/>
<dbReference type="InParanoid" id="A0A369JXK4"/>